<dbReference type="STRING" id="1265818.MAQA_04221"/>
<evidence type="ECO:0000313" key="2">
    <source>
        <dbReference type="Proteomes" id="UP000019246"/>
    </source>
</evidence>
<accession>W7B3U9</accession>
<dbReference type="Proteomes" id="UP000019246">
    <property type="component" value="Unassembled WGS sequence"/>
</dbReference>
<proteinExistence type="predicted"/>
<dbReference type="RefSeq" id="WP_036071484.1">
    <property type="nucleotide sequence ID" value="NZ_AOCG01000004.1"/>
</dbReference>
<sequence>MKLTASDFDALYLPEKQFRKLKEIYTEEEIDILKKRAEKALARMARTCAGDIQRITGKLRIGEALY</sequence>
<reference evidence="1 2" key="1">
    <citation type="journal article" date="2014" name="Int. J. Syst. Evol. Microbiol.">
        <title>Listeria floridensis sp. nov., Listeria aquatica sp. nov., Listeria cornellensis sp. nov., Listeria riparia sp. nov. and Listeria grandensis sp. nov., from agricultural and natural environments.</title>
        <authorList>
            <person name="den Bakker H.C."/>
            <person name="Warchocki S."/>
            <person name="Wright E.M."/>
            <person name="Allred A.F."/>
            <person name="Ahlstrom C."/>
            <person name="Manuel C.S."/>
            <person name="Stasiewicz M.J."/>
            <person name="Burrell A."/>
            <person name="Roof S."/>
            <person name="Strawn L."/>
            <person name="Fortes E.D."/>
            <person name="Nightingale K.K."/>
            <person name="Kephart D."/>
            <person name="Wiedmann M."/>
        </authorList>
    </citation>
    <scope>NUCLEOTIDE SEQUENCE [LARGE SCALE GENOMIC DNA]</scope>
    <source>
        <strain evidence="1 2">FSL S10-1188</strain>
    </source>
</reference>
<organism evidence="1 2">
    <name type="scientific">Listeria aquatica FSL S10-1188</name>
    <dbReference type="NCBI Taxonomy" id="1265818"/>
    <lineage>
        <taxon>Bacteria</taxon>
        <taxon>Bacillati</taxon>
        <taxon>Bacillota</taxon>
        <taxon>Bacilli</taxon>
        <taxon>Bacillales</taxon>
        <taxon>Listeriaceae</taxon>
        <taxon>Listeria</taxon>
    </lineage>
</organism>
<keyword evidence="2" id="KW-1185">Reference proteome</keyword>
<comment type="caution">
    <text evidence="1">The sequence shown here is derived from an EMBL/GenBank/DDBJ whole genome shotgun (WGS) entry which is preliminary data.</text>
</comment>
<protein>
    <submittedName>
        <fullName evidence="1">Uncharacterized protein</fullName>
    </submittedName>
</protein>
<gene>
    <name evidence="1" type="ORF">MAQA_04221</name>
</gene>
<dbReference type="EMBL" id="AOCG01000004">
    <property type="protein sequence ID" value="EUJ20597.1"/>
    <property type="molecule type" value="Genomic_DNA"/>
</dbReference>
<dbReference type="AlphaFoldDB" id="W7B3U9"/>
<name>W7B3U9_9LIST</name>
<dbReference type="PATRIC" id="fig|1265818.5.peg.845"/>
<evidence type="ECO:0000313" key="1">
    <source>
        <dbReference type="EMBL" id="EUJ20597.1"/>
    </source>
</evidence>